<comment type="caution">
    <text evidence="1">The sequence shown here is derived from an EMBL/GenBank/DDBJ whole genome shotgun (WGS) entry which is preliminary data.</text>
</comment>
<organism evidence="1 2">
    <name type="scientific">Parelaphostrongylus tenuis</name>
    <name type="common">Meningeal worm</name>
    <dbReference type="NCBI Taxonomy" id="148309"/>
    <lineage>
        <taxon>Eukaryota</taxon>
        <taxon>Metazoa</taxon>
        <taxon>Ecdysozoa</taxon>
        <taxon>Nematoda</taxon>
        <taxon>Chromadorea</taxon>
        <taxon>Rhabditida</taxon>
        <taxon>Rhabditina</taxon>
        <taxon>Rhabditomorpha</taxon>
        <taxon>Strongyloidea</taxon>
        <taxon>Metastrongylidae</taxon>
        <taxon>Parelaphostrongylus</taxon>
    </lineage>
</organism>
<dbReference type="EMBL" id="JAHQIW010003036">
    <property type="protein sequence ID" value="KAJ1357096.1"/>
    <property type="molecule type" value="Genomic_DNA"/>
</dbReference>
<keyword evidence="2" id="KW-1185">Reference proteome</keyword>
<accession>A0AAD5MWU7</accession>
<dbReference type="Proteomes" id="UP001196413">
    <property type="component" value="Unassembled WGS sequence"/>
</dbReference>
<name>A0AAD5MWU7_PARTN</name>
<gene>
    <name evidence="1" type="ORF">KIN20_015142</name>
</gene>
<proteinExistence type="predicted"/>
<dbReference type="AlphaFoldDB" id="A0AAD5MWU7"/>
<evidence type="ECO:0000313" key="2">
    <source>
        <dbReference type="Proteomes" id="UP001196413"/>
    </source>
</evidence>
<sequence>MAEMYPYNPRSHALHIIQGSHANHVIFSYANQTQRNSRFCGPRARAAHHCTQASLGAATPGVEIRTLPFHTNRGQIRFNVWDTTGQKHDHWQSFRRKCTSDH</sequence>
<evidence type="ECO:0000313" key="1">
    <source>
        <dbReference type="EMBL" id="KAJ1357096.1"/>
    </source>
</evidence>
<reference evidence="1" key="1">
    <citation type="submission" date="2021-06" db="EMBL/GenBank/DDBJ databases">
        <title>Parelaphostrongylus tenuis whole genome reference sequence.</title>
        <authorList>
            <person name="Garwood T.J."/>
            <person name="Larsen P.A."/>
            <person name="Fountain-Jones N.M."/>
            <person name="Garbe J.R."/>
            <person name="Macchietto M.G."/>
            <person name="Kania S.A."/>
            <person name="Gerhold R.W."/>
            <person name="Richards J.E."/>
            <person name="Wolf T.M."/>
        </authorList>
    </citation>
    <scope>NUCLEOTIDE SEQUENCE</scope>
    <source>
        <strain evidence="1">MNPRO001-30</strain>
        <tissue evidence="1">Meninges</tissue>
    </source>
</reference>
<protein>
    <submittedName>
        <fullName evidence="1">Uncharacterized protein</fullName>
    </submittedName>
</protein>